<dbReference type="EMBL" id="NBWU01000007">
    <property type="protein sequence ID" value="PCE63108.1"/>
    <property type="molecule type" value="Genomic_DNA"/>
</dbReference>
<name>A0A2A4G546_9FLAO</name>
<comment type="caution">
    <text evidence="1">The sequence shown here is derived from an EMBL/GenBank/DDBJ whole genome shotgun (WGS) entry which is preliminary data.</text>
</comment>
<keyword evidence="2" id="KW-1185">Reference proteome</keyword>
<proteinExistence type="predicted"/>
<dbReference type="AlphaFoldDB" id="A0A2A4G546"/>
<evidence type="ECO:0008006" key="3">
    <source>
        <dbReference type="Google" id="ProtNLM"/>
    </source>
</evidence>
<sequence length="410" mass="47798">MNRINHHMGFPLPGYYRAHGNAVHWATPSEIQQLTGLRRLDRIFTRTVTMKTGTRTTELLLIMDTDIRDIAERVIPQIRDILNDNGQVSFNVLSSSYVKEQLREGNLYLLHNCLPEQLFYRNESNDHRWEYPTIGKAILSKEVVKTFEHEMNKITAYKKGAVFFQRNQLLDQAVFMAHQSFEQGYRLLEHLVFGKIKVCHSIEKHQAYVQRKMPNLKGTFDIKDKWEYALLRTLDSSYSDSRYSKGLRTNLGELDTILQKLRVFIEEIKGNFDSALTAFMGNERGQGKSNTKTNMDMETKNKNEDTDRLLEQIQKMTQDDFVLLKPIGGKVRGSYLNEAYVYGYKQLFDILRSTLNVCILALDEQIDLTLAIKRKEFDVQKVLEFAKNLIPMEEGDYLDKMRELLPDTKE</sequence>
<gene>
    <name evidence="1" type="ORF">B7P33_17725</name>
</gene>
<evidence type="ECO:0000313" key="1">
    <source>
        <dbReference type="EMBL" id="PCE63108.1"/>
    </source>
</evidence>
<reference evidence="1 2" key="1">
    <citation type="submission" date="2017-04" db="EMBL/GenBank/DDBJ databases">
        <title>A new member of the family Flavobacteriaceae isolated from ascidians.</title>
        <authorList>
            <person name="Chen L."/>
        </authorList>
    </citation>
    <scope>NUCLEOTIDE SEQUENCE [LARGE SCALE GENOMIC DNA]</scope>
    <source>
        <strain evidence="1 2">HQA918</strain>
    </source>
</reference>
<evidence type="ECO:0000313" key="2">
    <source>
        <dbReference type="Proteomes" id="UP000219559"/>
    </source>
</evidence>
<protein>
    <recommendedName>
        <fullName evidence="3">HEPN domain-containing protein</fullName>
    </recommendedName>
</protein>
<dbReference type="RefSeq" id="WP_097441216.1">
    <property type="nucleotide sequence ID" value="NZ_KZ300477.1"/>
</dbReference>
<organism evidence="1 2">
    <name type="scientific">Sediminicola luteus</name>
    <dbReference type="NCBI Taxonomy" id="319238"/>
    <lineage>
        <taxon>Bacteria</taxon>
        <taxon>Pseudomonadati</taxon>
        <taxon>Bacteroidota</taxon>
        <taxon>Flavobacteriia</taxon>
        <taxon>Flavobacteriales</taxon>
        <taxon>Flavobacteriaceae</taxon>
        <taxon>Sediminicola</taxon>
    </lineage>
</organism>
<accession>A0A2A4G546</accession>
<dbReference type="Proteomes" id="UP000219559">
    <property type="component" value="Unassembled WGS sequence"/>
</dbReference>
<dbReference type="Gene3D" id="1.20.120.330">
    <property type="entry name" value="Nucleotidyltransferases domain 2"/>
    <property type="match status" value="1"/>
</dbReference>
<dbReference type="OrthoDB" id="1446962at2"/>